<protein>
    <recommendedName>
        <fullName evidence="1">LTD domain-containing protein</fullName>
    </recommendedName>
</protein>
<accession>A0A382WKN9</accession>
<dbReference type="AlphaFoldDB" id="A0A382WKN9"/>
<dbReference type="EMBL" id="UINC01160528">
    <property type="protein sequence ID" value="SVD59229.1"/>
    <property type="molecule type" value="Genomic_DNA"/>
</dbReference>
<sequence length="146" mass="16250">MRDRTKLFLLPAFLFLTLSGSYGIAQELLITEFMASNDDGLQDEDGDSSDWIELHNGGLEAVNLDGWQLTDSAANLRRWRFPQLTIAGGEFLVVFASGKDRSDPEAPLHTDFQLDADGEFLALVSPAGEIVYQYEPSYPSQHTDYS</sequence>
<evidence type="ECO:0000313" key="2">
    <source>
        <dbReference type="EMBL" id="SVD59229.1"/>
    </source>
</evidence>
<dbReference type="InterPro" id="IPR001322">
    <property type="entry name" value="Lamin_tail_dom"/>
</dbReference>
<dbReference type="Pfam" id="PF00932">
    <property type="entry name" value="LTD"/>
    <property type="match status" value="1"/>
</dbReference>
<reference evidence="2" key="1">
    <citation type="submission" date="2018-05" db="EMBL/GenBank/DDBJ databases">
        <authorList>
            <person name="Lanie J.A."/>
            <person name="Ng W.-L."/>
            <person name="Kazmierczak K.M."/>
            <person name="Andrzejewski T.M."/>
            <person name="Davidsen T.M."/>
            <person name="Wayne K.J."/>
            <person name="Tettelin H."/>
            <person name="Glass J.I."/>
            <person name="Rusch D."/>
            <person name="Podicherti R."/>
            <person name="Tsui H.-C.T."/>
            <person name="Winkler M.E."/>
        </authorList>
    </citation>
    <scope>NUCLEOTIDE SEQUENCE</scope>
</reference>
<dbReference type="InterPro" id="IPR036415">
    <property type="entry name" value="Lamin_tail_dom_sf"/>
</dbReference>
<dbReference type="PROSITE" id="PS51841">
    <property type="entry name" value="LTD"/>
    <property type="match status" value="1"/>
</dbReference>
<feature type="domain" description="LTD" evidence="1">
    <location>
        <begin position="21"/>
        <end position="138"/>
    </location>
</feature>
<name>A0A382WKN9_9ZZZZ</name>
<dbReference type="SUPFAM" id="SSF74853">
    <property type="entry name" value="Lamin A/C globular tail domain"/>
    <property type="match status" value="1"/>
</dbReference>
<evidence type="ECO:0000259" key="1">
    <source>
        <dbReference type="PROSITE" id="PS51841"/>
    </source>
</evidence>
<feature type="non-terminal residue" evidence="2">
    <location>
        <position position="146"/>
    </location>
</feature>
<gene>
    <name evidence="2" type="ORF">METZ01_LOCUS412083</name>
</gene>
<proteinExistence type="predicted"/>
<organism evidence="2">
    <name type="scientific">marine metagenome</name>
    <dbReference type="NCBI Taxonomy" id="408172"/>
    <lineage>
        <taxon>unclassified sequences</taxon>
        <taxon>metagenomes</taxon>
        <taxon>ecological metagenomes</taxon>
    </lineage>
</organism>
<dbReference type="Gene3D" id="2.60.40.1260">
    <property type="entry name" value="Lamin Tail domain"/>
    <property type="match status" value="1"/>
</dbReference>